<comment type="cofactor">
    <cofactor evidence="2">
        <name>Mg(2+)</name>
        <dbReference type="ChEBI" id="CHEBI:18420"/>
    </cofactor>
</comment>
<feature type="binding site" evidence="2">
    <location>
        <position position="94"/>
    </location>
    <ligand>
        <name>Mg(2+)</name>
        <dbReference type="ChEBI" id="CHEBI:18420"/>
        <label>1</label>
        <note>catalytic</note>
    </ligand>
</feature>
<comment type="caution">
    <text evidence="3">The sequence shown here is derived from an EMBL/GenBank/DDBJ whole genome shotgun (WGS) entry which is preliminary data.</text>
</comment>
<protein>
    <submittedName>
        <fullName evidence="3">Inositol-1-monophosphatase</fullName>
        <ecNumber evidence="3">3.1.3.25</ecNumber>
    </submittedName>
</protein>
<reference evidence="3 4" key="1">
    <citation type="submission" date="2015-12" db="EMBL/GenBank/DDBJ databases">
        <title>Genome sequence of the marine Rhodobacteraceae strain O3.65, Candidatus Tritonibacter horizontis.</title>
        <authorList>
            <person name="Poehlein A."/>
            <person name="Giebel H.A."/>
            <person name="Voget S."/>
            <person name="Brinkhoff T."/>
        </authorList>
    </citation>
    <scope>NUCLEOTIDE SEQUENCE [LARGE SCALE GENOMIC DNA]</scope>
    <source>
        <strain evidence="3 4">O3.65</strain>
    </source>
</reference>
<comment type="similarity">
    <text evidence="1">Belongs to the inositol monophosphatase superfamily.</text>
</comment>
<dbReference type="OrthoDB" id="9785695at2"/>
<dbReference type="EC" id="3.1.3.25" evidence="3"/>
<evidence type="ECO:0000313" key="4">
    <source>
        <dbReference type="Proteomes" id="UP000068382"/>
    </source>
</evidence>
<dbReference type="SUPFAM" id="SSF56655">
    <property type="entry name" value="Carbohydrate phosphatase"/>
    <property type="match status" value="1"/>
</dbReference>
<feature type="binding site" evidence="2">
    <location>
        <position position="75"/>
    </location>
    <ligand>
        <name>Mg(2+)</name>
        <dbReference type="ChEBI" id="CHEBI:18420"/>
        <label>1</label>
        <note>catalytic</note>
    </ligand>
</feature>
<keyword evidence="3" id="KW-0378">Hydrolase</keyword>
<keyword evidence="4" id="KW-1185">Reference proteome</keyword>
<feature type="binding site" evidence="2">
    <location>
        <position position="93"/>
    </location>
    <ligand>
        <name>Mg(2+)</name>
        <dbReference type="ChEBI" id="CHEBI:18420"/>
        <label>2</label>
    </ligand>
</feature>
<dbReference type="GO" id="GO:0007165">
    <property type="term" value="P:signal transduction"/>
    <property type="evidence" value="ECO:0007669"/>
    <property type="project" value="TreeGrafter"/>
</dbReference>
<dbReference type="GO" id="GO:0006020">
    <property type="term" value="P:inositol metabolic process"/>
    <property type="evidence" value="ECO:0007669"/>
    <property type="project" value="TreeGrafter"/>
</dbReference>
<dbReference type="Gene3D" id="3.30.540.10">
    <property type="entry name" value="Fructose-1,6-Bisphosphatase, subunit A, domain 1"/>
    <property type="match status" value="1"/>
</dbReference>
<dbReference type="Pfam" id="PF00459">
    <property type="entry name" value="Inositol_P"/>
    <property type="match status" value="1"/>
</dbReference>
<dbReference type="Proteomes" id="UP000068382">
    <property type="component" value="Unassembled WGS sequence"/>
</dbReference>
<dbReference type="PATRIC" id="fig|1768241.3.peg.1667"/>
<keyword evidence="2" id="KW-0460">Magnesium</keyword>
<dbReference type="AlphaFoldDB" id="A0A132BYT8"/>
<feature type="binding site" evidence="2">
    <location>
        <position position="91"/>
    </location>
    <ligand>
        <name>Mg(2+)</name>
        <dbReference type="ChEBI" id="CHEBI:18420"/>
        <label>1</label>
        <note>catalytic</note>
    </ligand>
</feature>
<dbReference type="Gene3D" id="3.40.190.80">
    <property type="match status" value="1"/>
</dbReference>
<dbReference type="GO" id="GO:0046872">
    <property type="term" value="F:metal ion binding"/>
    <property type="evidence" value="ECO:0007669"/>
    <property type="project" value="UniProtKB-KW"/>
</dbReference>
<accession>A0A132BYT8</accession>
<gene>
    <name evidence="3" type="primary">suhB_3</name>
    <name evidence="3" type="ORF">TRIHO_15880</name>
</gene>
<evidence type="ECO:0000313" key="3">
    <source>
        <dbReference type="EMBL" id="KUP93565.1"/>
    </source>
</evidence>
<dbReference type="PRINTS" id="PR00377">
    <property type="entry name" value="IMPHPHTASES"/>
</dbReference>
<dbReference type="PANTHER" id="PTHR20854:SF4">
    <property type="entry name" value="INOSITOL-1-MONOPHOSPHATASE-RELATED"/>
    <property type="match status" value="1"/>
</dbReference>
<feature type="binding site" evidence="2">
    <location>
        <position position="214"/>
    </location>
    <ligand>
        <name>Mg(2+)</name>
        <dbReference type="ChEBI" id="CHEBI:18420"/>
        <label>1</label>
        <note>catalytic</note>
    </ligand>
</feature>
<keyword evidence="2" id="KW-0479">Metal-binding</keyword>
<name>A0A132BYT8_9RHOB</name>
<organism evidence="3 4">
    <name type="scientific">Tritonibacter horizontis</name>
    <dbReference type="NCBI Taxonomy" id="1768241"/>
    <lineage>
        <taxon>Bacteria</taxon>
        <taxon>Pseudomonadati</taxon>
        <taxon>Pseudomonadota</taxon>
        <taxon>Alphaproteobacteria</taxon>
        <taxon>Rhodobacterales</taxon>
        <taxon>Paracoccaceae</taxon>
        <taxon>Tritonibacter</taxon>
    </lineage>
</organism>
<dbReference type="PANTHER" id="PTHR20854">
    <property type="entry name" value="INOSITOL MONOPHOSPHATASE"/>
    <property type="match status" value="1"/>
</dbReference>
<proteinExistence type="inferred from homology"/>
<dbReference type="InterPro" id="IPR000760">
    <property type="entry name" value="Inositol_monophosphatase-like"/>
</dbReference>
<evidence type="ECO:0000256" key="2">
    <source>
        <dbReference type="PIRSR" id="PIRSR600760-2"/>
    </source>
</evidence>
<evidence type="ECO:0000256" key="1">
    <source>
        <dbReference type="ARBA" id="ARBA00009759"/>
    </source>
</evidence>
<sequence length="267" mass="28159">MPADQMTVTDLPDALHDTLCALLPRLVQEVFAQDIVTEDKGSDGLDLVTSIDLAMQARLEQDLAALLPGSVVVGEEDYAAHEGHDPVWLIDPLDGTVNFVAQLPAYSVAVVLLIAGQPALAAVYDIPQGDLYSAQAGRGARLNGAPLQPRTHKARLAVVSSGLLKDLAQTAPAALAELLEAFKLRNFGSQALHLCYAAAGRVSLVASREAKGWDDLAGALIAQEAGLTYGSYAPAACARPMDQDQLSLCAPADHFETYTPLFARACS</sequence>
<dbReference type="GO" id="GO:0008934">
    <property type="term" value="F:inositol monophosphate 1-phosphatase activity"/>
    <property type="evidence" value="ECO:0007669"/>
    <property type="project" value="TreeGrafter"/>
</dbReference>
<dbReference type="RefSeq" id="WP_068241839.1">
    <property type="nucleotide sequence ID" value="NZ_LPUY01000049.1"/>
</dbReference>
<dbReference type="EMBL" id="LPUY01000049">
    <property type="protein sequence ID" value="KUP93565.1"/>
    <property type="molecule type" value="Genomic_DNA"/>
</dbReference>